<sequence length="427" mass="45504">MIGGAAALVFLVATVLFVVLKVTEGDTSRADQLASVISMIIGAASLLVAVVSGIASLRSSSPAEPRMTPEQIFAAELSDLIARSGKPTQRDLKAELAAYPGVASGAPKKLSDILKGTHRPDAVLAAAIVDICLRRARAASIGLPEPRQRPEYWTQRYDELFAAPPSGRRNYGLAAAGVVLVGVIVVPVAVVLLDDDGPRPEATPGAAASPAAFDGTDPITTSAVEVPDVCTGGYLITKPVADVGAIPEGRDPQDWVAWSAEQGMPTASRSRIQFTVRGRSNAAITLTRVRVTAIDRSVPLAAPWLHVGCGGERALRWFNADLDADPPRVTTDYDRDAANDDDPPERRTPIRFPYTVSLEDPESFEVSAYTVDCDCVWQIELDWNSGEHHGTHMVGDAGKPARFRTVGRSRATSECLNSLTSCTPMER</sequence>
<keyword evidence="4" id="KW-1185">Reference proteome</keyword>
<evidence type="ECO:0008006" key="5">
    <source>
        <dbReference type="Google" id="ProtNLM"/>
    </source>
</evidence>
<feature type="transmembrane region" description="Helical" evidence="2">
    <location>
        <begin position="171"/>
        <end position="193"/>
    </location>
</feature>
<evidence type="ECO:0000256" key="2">
    <source>
        <dbReference type="SAM" id="Phobius"/>
    </source>
</evidence>
<evidence type="ECO:0000256" key="1">
    <source>
        <dbReference type="SAM" id="MobiDB-lite"/>
    </source>
</evidence>
<dbReference type="EMBL" id="BOQL01000090">
    <property type="protein sequence ID" value="GIM80112.1"/>
    <property type="molecule type" value="Genomic_DNA"/>
</dbReference>
<dbReference type="AlphaFoldDB" id="A0A919VY74"/>
<comment type="caution">
    <text evidence="3">The sequence shown here is derived from an EMBL/GenBank/DDBJ whole genome shotgun (WGS) entry which is preliminary data.</text>
</comment>
<evidence type="ECO:0000313" key="4">
    <source>
        <dbReference type="Proteomes" id="UP000681340"/>
    </source>
</evidence>
<gene>
    <name evidence="3" type="ORF">Aau02nite_89030</name>
</gene>
<proteinExistence type="predicted"/>
<evidence type="ECO:0000313" key="3">
    <source>
        <dbReference type="EMBL" id="GIM80112.1"/>
    </source>
</evidence>
<dbReference type="Proteomes" id="UP000681340">
    <property type="component" value="Unassembled WGS sequence"/>
</dbReference>
<keyword evidence="2" id="KW-1133">Transmembrane helix</keyword>
<organism evidence="3 4">
    <name type="scientific">Actinoplanes auranticolor</name>
    <dbReference type="NCBI Taxonomy" id="47988"/>
    <lineage>
        <taxon>Bacteria</taxon>
        <taxon>Bacillati</taxon>
        <taxon>Actinomycetota</taxon>
        <taxon>Actinomycetes</taxon>
        <taxon>Micromonosporales</taxon>
        <taxon>Micromonosporaceae</taxon>
        <taxon>Actinoplanes</taxon>
    </lineage>
</organism>
<name>A0A919VY74_9ACTN</name>
<feature type="compositionally biased region" description="Basic and acidic residues" evidence="1">
    <location>
        <begin position="331"/>
        <end position="348"/>
    </location>
</feature>
<accession>A0A919VY74</accession>
<feature type="region of interest" description="Disordered" evidence="1">
    <location>
        <begin position="328"/>
        <end position="349"/>
    </location>
</feature>
<protein>
    <recommendedName>
        <fullName evidence="5">Helix-turn-helix protein</fullName>
    </recommendedName>
</protein>
<keyword evidence="2" id="KW-0812">Transmembrane</keyword>
<reference evidence="3" key="1">
    <citation type="submission" date="2021-03" db="EMBL/GenBank/DDBJ databases">
        <title>Whole genome shotgun sequence of Actinoplanes auranticolor NBRC 12245.</title>
        <authorList>
            <person name="Komaki H."/>
            <person name="Tamura T."/>
        </authorList>
    </citation>
    <scope>NUCLEOTIDE SEQUENCE</scope>
    <source>
        <strain evidence="3">NBRC 12245</strain>
    </source>
</reference>
<feature type="transmembrane region" description="Helical" evidence="2">
    <location>
        <begin position="35"/>
        <end position="57"/>
    </location>
</feature>
<keyword evidence="2" id="KW-0472">Membrane</keyword>